<dbReference type="GO" id="GO:0016757">
    <property type="term" value="F:glycosyltransferase activity"/>
    <property type="evidence" value="ECO:0007669"/>
    <property type="project" value="UniProtKB-KW"/>
</dbReference>
<name>A0AAW1T6J3_9CHLO</name>
<evidence type="ECO:0000256" key="1">
    <source>
        <dbReference type="ARBA" id="ARBA00022676"/>
    </source>
</evidence>
<keyword evidence="1" id="KW-0328">Glycosyltransferase</keyword>
<dbReference type="AlphaFoldDB" id="A0AAW1T6J3"/>
<comment type="caution">
    <text evidence="4">The sequence shown here is derived from an EMBL/GenBank/DDBJ whole genome shotgun (WGS) entry which is preliminary data.</text>
</comment>
<gene>
    <name evidence="4" type="ORF">WJX84_004656</name>
</gene>
<dbReference type="EMBL" id="JALJOV010000350">
    <property type="protein sequence ID" value="KAK9864463.1"/>
    <property type="molecule type" value="Genomic_DNA"/>
</dbReference>
<sequence>MPRLLFISLEFTAATFSGNGIYAAGQVQALTVHGCRVLVLAGKPSGQERSTGRPHADIAEIELPHWGTLDRSCSWQAFAKGCRQPTIVQRIVDFRPDAVLGVDWSALPAFEALHASLVAEDMQLPYVYMNYRVYARTALPADAEWMKGMELRAMEIAAVTIALSKSDADFLRQLVLRQSHKHVEVLLPALRADMAALPLPADIQGSTAAKQVGSCASHSAAAVRSDKCQRRKYMTCCVRLSPEKEPDRFVNLVEALHRKAVLNRLQVIPLLIGASKTPYADGIKSRLRRCGAQCEIVEQFLGPTELAQIFSQTMLNIHPCLYDAFGMSIVEAAAQGAPSLTNTGGSIGATDLLQSSAGEVVTLDLGLPTQDLALKVAVLLADQNHLQEADPIQGSCNPLRYGKH</sequence>
<evidence type="ECO:0000313" key="4">
    <source>
        <dbReference type="EMBL" id="KAK9864463.1"/>
    </source>
</evidence>
<dbReference type="PANTHER" id="PTHR12526:SF510">
    <property type="entry name" value="D-INOSITOL 3-PHOSPHATE GLYCOSYLTRANSFERASE"/>
    <property type="match status" value="1"/>
</dbReference>
<proteinExistence type="predicted"/>
<accession>A0AAW1T6J3</accession>
<dbReference type="SUPFAM" id="SSF53756">
    <property type="entry name" value="UDP-Glycosyltransferase/glycogen phosphorylase"/>
    <property type="match status" value="1"/>
</dbReference>
<evidence type="ECO:0000259" key="3">
    <source>
        <dbReference type="Pfam" id="PF00534"/>
    </source>
</evidence>
<evidence type="ECO:0000313" key="5">
    <source>
        <dbReference type="Proteomes" id="UP001485043"/>
    </source>
</evidence>
<dbReference type="Proteomes" id="UP001485043">
    <property type="component" value="Unassembled WGS sequence"/>
</dbReference>
<evidence type="ECO:0000256" key="2">
    <source>
        <dbReference type="ARBA" id="ARBA00022679"/>
    </source>
</evidence>
<dbReference type="Pfam" id="PF00534">
    <property type="entry name" value="Glycos_transf_1"/>
    <property type="match status" value="1"/>
</dbReference>
<organism evidence="4 5">
    <name type="scientific">Apatococcus fuscideae</name>
    <dbReference type="NCBI Taxonomy" id="2026836"/>
    <lineage>
        <taxon>Eukaryota</taxon>
        <taxon>Viridiplantae</taxon>
        <taxon>Chlorophyta</taxon>
        <taxon>core chlorophytes</taxon>
        <taxon>Trebouxiophyceae</taxon>
        <taxon>Chlorellales</taxon>
        <taxon>Chlorellaceae</taxon>
        <taxon>Apatococcus</taxon>
    </lineage>
</organism>
<keyword evidence="2" id="KW-0808">Transferase</keyword>
<keyword evidence="5" id="KW-1185">Reference proteome</keyword>
<feature type="domain" description="Glycosyl transferase family 1" evidence="3">
    <location>
        <begin position="230"/>
        <end position="344"/>
    </location>
</feature>
<reference evidence="4 5" key="1">
    <citation type="journal article" date="2024" name="Nat. Commun.">
        <title>Phylogenomics reveals the evolutionary origins of lichenization in chlorophyte algae.</title>
        <authorList>
            <person name="Puginier C."/>
            <person name="Libourel C."/>
            <person name="Otte J."/>
            <person name="Skaloud P."/>
            <person name="Haon M."/>
            <person name="Grisel S."/>
            <person name="Petersen M."/>
            <person name="Berrin J.G."/>
            <person name="Delaux P.M."/>
            <person name="Dal Grande F."/>
            <person name="Keller J."/>
        </authorList>
    </citation>
    <scope>NUCLEOTIDE SEQUENCE [LARGE SCALE GENOMIC DNA]</scope>
    <source>
        <strain evidence="4 5">SAG 2523</strain>
    </source>
</reference>
<dbReference type="PANTHER" id="PTHR12526">
    <property type="entry name" value="GLYCOSYLTRANSFERASE"/>
    <property type="match status" value="1"/>
</dbReference>
<protein>
    <recommendedName>
        <fullName evidence="3">Glycosyl transferase family 1 domain-containing protein</fullName>
    </recommendedName>
</protein>
<dbReference type="Gene3D" id="3.40.50.2000">
    <property type="entry name" value="Glycogen Phosphorylase B"/>
    <property type="match status" value="2"/>
</dbReference>
<dbReference type="InterPro" id="IPR001296">
    <property type="entry name" value="Glyco_trans_1"/>
</dbReference>